<gene>
    <name evidence="2" type="ORF">D0962_09390</name>
</gene>
<dbReference type="RefSeq" id="WP_163662046.1">
    <property type="nucleotide sequence ID" value="NZ_QZCE01000002.1"/>
</dbReference>
<reference evidence="2 3" key="1">
    <citation type="journal article" date="2020" name="Microb. Ecol.">
        <title>Ecogenomics of the Marine Benthic Filamentous Cyanobacterium Adonisia.</title>
        <authorList>
            <person name="Walter J.M."/>
            <person name="Coutinho F.H."/>
            <person name="Leomil L."/>
            <person name="Hargreaves P.I."/>
            <person name="Campeao M.E."/>
            <person name="Vieira V.V."/>
            <person name="Silva B.S."/>
            <person name="Fistarol G.O."/>
            <person name="Salomon P.S."/>
            <person name="Sawabe T."/>
            <person name="Mino S."/>
            <person name="Hosokawa M."/>
            <person name="Miyashita H."/>
            <person name="Maruyama F."/>
            <person name="van Verk M.C."/>
            <person name="Dutilh B.E."/>
            <person name="Thompson C.C."/>
            <person name="Thompson F.L."/>
        </authorList>
    </citation>
    <scope>NUCLEOTIDE SEQUENCE [LARGE SCALE GENOMIC DNA]</scope>
    <source>
        <strain evidence="2 3">CCMR0082</strain>
    </source>
</reference>
<evidence type="ECO:0000313" key="3">
    <source>
        <dbReference type="Proteomes" id="UP000473574"/>
    </source>
</evidence>
<comment type="caution">
    <text evidence="2">The sequence shown here is derived from an EMBL/GenBank/DDBJ whole genome shotgun (WGS) entry which is preliminary data.</text>
</comment>
<organism evidence="2 3">
    <name type="scientific">Adonisia turfae CCMR0082</name>
    <dbReference type="NCBI Taxonomy" id="2304604"/>
    <lineage>
        <taxon>Bacteria</taxon>
        <taxon>Bacillati</taxon>
        <taxon>Cyanobacteriota</taxon>
        <taxon>Adonisia</taxon>
        <taxon>Adonisia turfae</taxon>
    </lineage>
</organism>
<accession>A0A6M0S3A2</accession>
<proteinExistence type="predicted"/>
<evidence type="ECO:0000256" key="1">
    <source>
        <dbReference type="SAM" id="MobiDB-lite"/>
    </source>
</evidence>
<protein>
    <submittedName>
        <fullName evidence="2">Uncharacterized protein</fullName>
    </submittedName>
</protein>
<feature type="compositionally biased region" description="Basic and acidic residues" evidence="1">
    <location>
        <begin position="71"/>
        <end position="89"/>
    </location>
</feature>
<evidence type="ECO:0000313" key="2">
    <source>
        <dbReference type="EMBL" id="NEZ62994.1"/>
    </source>
</evidence>
<sequence>MTSDQNPSQSINISGGQLSNVQIGGQAGRNLNISQAQQIGDGGEEKPLSSADVVTLLDQLKTLIESADLPASEKEKAVRSIDTTKDEVQTNEPDKEFAAKNLQRATKVLKEAGETVEAGTNLWQKVTPILETVSPWLGVATGFLI</sequence>
<dbReference type="AlphaFoldDB" id="A0A6M0S3A2"/>
<dbReference type="EMBL" id="QZCE01000002">
    <property type="protein sequence ID" value="NEZ62994.1"/>
    <property type="molecule type" value="Genomic_DNA"/>
</dbReference>
<dbReference type="Proteomes" id="UP000473574">
    <property type="component" value="Unassembled WGS sequence"/>
</dbReference>
<name>A0A6M0S3A2_9CYAN</name>
<feature type="region of interest" description="Disordered" evidence="1">
    <location>
        <begin position="70"/>
        <end position="89"/>
    </location>
</feature>